<dbReference type="Gramene" id="TraesLDM6D03G03788660.1">
    <property type="protein sequence ID" value="TraesLDM6D03G03788660.1.CDS1"/>
    <property type="gene ID" value="TraesLDM6D03G03788660"/>
</dbReference>
<evidence type="ECO:0000313" key="5">
    <source>
        <dbReference type="EnsemblPlants" id="TraesCS6D02G343700.1.cds1"/>
    </source>
</evidence>
<dbReference type="InterPro" id="IPR000210">
    <property type="entry name" value="BTB/POZ_dom"/>
</dbReference>
<dbReference type="Gramene" id="TraesSYM6D03G03730650.1">
    <property type="protein sequence ID" value="TraesSYM6D03G03730650.1.CDS1"/>
    <property type="gene ID" value="TraesSYM6D03G03730650"/>
</dbReference>
<dbReference type="GeneID" id="123142023"/>
<keyword evidence="6" id="KW-1185">Reference proteome</keyword>
<feature type="domain" description="BTB" evidence="3">
    <location>
        <begin position="181"/>
        <end position="254"/>
    </location>
</feature>
<protein>
    <recommendedName>
        <fullName evidence="7">BTB domain-containing protein</fullName>
    </recommendedName>
</protein>
<dbReference type="Gene3D" id="6.10.250.3030">
    <property type="match status" value="1"/>
</dbReference>
<dbReference type="RefSeq" id="XP_044416992.1">
    <property type="nucleotide sequence ID" value="XM_044561057.1"/>
</dbReference>
<dbReference type="CDD" id="cd00121">
    <property type="entry name" value="MATH"/>
    <property type="match status" value="1"/>
</dbReference>
<dbReference type="Pfam" id="PF24570">
    <property type="entry name" value="BACK_BPM_SPOP"/>
    <property type="match status" value="1"/>
</dbReference>
<dbReference type="Pfam" id="PF22486">
    <property type="entry name" value="MATH_2"/>
    <property type="match status" value="1"/>
</dbReference>
<dbReference type="Gramene" id="TraesPARA_EIv1.0_2134780.1">
    <property type="protein sequence ID" value="TraesPARA_EIv1.0_2134780.1.CDS1"/>
    <property type="gene ID" value="TraesPARA_EIv1.0_2134780"/>
</dbReference>
<dbReference type="EnsemblPlants" id="TraesCS6D02G343700.1">
    <property type="protein sequence ID" value="TraesCS6D02G343700.1.cds1"/>
    <property type="gene ID" value="TraesCS6D02G343700"/>
</dbReference>
<dbReference type="GO" id="GO:0016567">
    <property type="term" value="P:protein ubiquitination"/>
    <property type="evidence" value="ECO:0007669"/>
    <property type="project" value="InterPro"/>
</dbReference>
<dbReference type="STRING" id="4565.A0A3B6QJX8"/>
<dbReference type="AlphaFoldDB" id="A0A3B6QJX8"/>
<dbReference type="Gene3D" id="3.30.710.10">
    <property type="entry name" value="Potassium Channel Kv1.1, Chain A"/>
    <property type="match status" value="1"/>
</dbReference>
<dbReference type="Gramene" id="TraesJUL6D03G03815910.1">
    <property type="protein sequence ID" value="TraesJUL6D03G03815910.1.CDS1"/>
    <property type="gene ID" value="TraesJUL6D03G03815910"/>
</dbReference>
<organism evidence="5">
    <name type="scientific">Triticum aestivum</name>
    <name type="common">Wheat</name>
    <dbReference type="NCBI Taxonomy" id="4565"/>
    <lineage>
        <taxon>Eukaryota</taxon>
        <taxon>Viridiplantae</taxon>
        <taxon>Streptophyta</taxon>
        <taxon>Embryophyta</taxon>
        <taxon>Tracheophyta</taxon>
        <taxon>Spermatophyta</taxon>
        <taxon>Magnoliopsida</taxon>
        <taxon>Liliopsida</taxon>
        <taxon>Poales</taxon>
        <taxon>Poaceae</taxon>
        <taxon>BOP clade</taxon>
        <taxon>Pooideae</taxon>
        <taxon>Triticodae</taxon>
        <taxon>Triticeae</taxon>
        <taxon>Triticinae</taxon>
        <taxon>Triticum</taxon>
    </lineage>
</organism>
<dbReference type="Gramene" id="TraesWEE_scaffold_161327_01G000100.1">
    <property type="protein sequence ID" value="TraesWEE_scaffold_161327_01G000100.1"/>
    <property type="gene ID" value="TraesWEE_scaffold_161327_01G000100"/>
</dbReference>
<dbReference type="Gramene" id="TraesARI6D03G03747220.1">
    <property type="protein sequence ID" value="TraesARI6D03G03747220.1.CDS1"/>
    <property type="gene ID" value="TraesARI6D03G03747220"/>
</dbReference>
<reference evidence="5" key="2">
    <citation type="submission" date="2018-10" db="UniProtKB">
        <authorList>
            <consortium name="EnsemblPlants"/>
        </authorList>
    </citation>
    <scope>IDENTIFICATION</scope>
</reference>
<dbReference type="SMART" id="SM00225">
    <property type="entry name" value="BTB"/>
    <property type="match status" value="1"/>
</dbReference>
<comment type="similarity">
    <text evidence="2">Belongs to the Tdpoz family.</text>
</comment>
<dbReference type="SMR" id="A0A3B6QJX8"/>
<dbReference type="PANTHER" id="PTHR26379:SF364">
    <property type="entry name" value="MATH DOMAIN-CONTAINING PROTEIN"/>
    <property type="match status" value="1"/>
</dbReference>
<dbReference type="OrthoDB" id="698705at2759"/>
<dbReference type="PROSITE" id="PS50097">
    <property type="entry name" value="BTB"/>
    <property type="match status" value="1"/>
</dbReference>
<dbReference type="Gramene" id="TraesCAD_scaffold_111175_01G000100.1">
    <property type="protein sequence ID" value="TraesCAD_scaffold_111175_01G000100.1"/>
    <property type="gene ID" value="TraesCAD_scaffold_111175_01G000100"/>
</dbReference>
<dbReference type="PANTHER" id="PTHR26379">
    <property type="entry name" value="BTB/POZ AND MATH DOMAIN-CONTAINING PROTEIN 1"/>
    <property type="match status" value="1"/>
</dbReference>
<evidence type="ECO:0008006" key="7">
    <source>
        <dbReference type="Google" id="ProtNLM"/>
    </source>
</evidence>
<feature type="domain" description="MATH" evidence="4">
    <location>
        <begin position="16"/>
        <end position="144"/>
    </location>
</feature>
<evidence type="ECO:0000256" key="1">
    <source>
        <dbReference type="ARBA" id="ARBA00004906"/>
    </source>
</evidence>
<dbReference type="Gramene" id="TraesCLE_scaffold_128589_01G000100.1">
    <property type="protein sequence ID" value="TraesCLE_scaffold_128589_01G000100.1"/>
    <property type="gene ID" value="TraesCLE_scaffold_128589_01G000100"/>
</dbReference>
<dbReference type="Gene3D" id="2.60.210.10">
    <property type="entry name" value="Apoptosis, Tumor Necrosis Factor Receptor Associated Protein 2, Chain A"/>
    <property type="match status" value="1"/>
</dbReference>
<name>A0A3B6QJX8_WHEAT</name>
<dbReference type="InterPro" id="IPR008974">
    <property type="entry name" value="TRAF-like"/>
</dbReference>
<dbReference type="InterPro" id="IPR056423">
    <property type="entry name" value="BACK_BPM_SPOP"/>
</dbReference>
<sequence>MSPSGSASSIVADTTEGYHFLTIRDYSRTKGVPTGERIGSLPFTVGGHCWRIYYFPNGVRSEVADYVSFFLELDEDVPATVKAQVKICFAGEEEEAEQAASLALASVDEFTSQKCRQYEKFIKREILENSRHLKNDSLSIRCDIAVIHGYRGVDGTTAFICVLPCDVRQNLGKYIETNKRTHEVFEVGTEIIAVHYCVLVACWACSPVLEAELYGAIKEDNTAAAGVVHVEGMEVEVFKALLDFAYTGRLPQTSKEDDEVMCQRLLVAADRYGIVQLKLLCEEWMCKYIDVGTAATILALAEQNHCEGLRKACFDFLAAPGN</sequence>
<dbReference type="Gramene" id="TraesJAG6D03G03765540.1">
    <property type="protein sequence ID" value="TraesJAG6D03G03765540.1.CDS1"/>
    <property type="gene ID" value="TraesJAG6D03G03765540"/>
</dbReference>
<dbReference type="Gramene" id="TraesCS6D02G343700.1">
    <property type="protein sequence ID" value="TraesCS6D02G343700.1.cds1"/>
    <property type="gene ID" value="TraesCS6D02G343700"/>
</dbReference>
<evidence type="ECO:0000256" key="2">
    <source>
        <dbReference type="ARBA" id="ARBA00010846"/>
    </source>
</evidence>
<dbReference type="PROSITE" id="PS50144">
    <property type="entry name" value="MATH"/>
    <property type="match status" value="1"/>
</dbReference>
<evidence type="ECO:0000259" key="4">
    <source>
        <dbReference type="PROSITE" id="PS50144"/>
    </source>
</evidence>
<dbReference type="Pfam" id="PF00651">
    <property type="entry name" value="BTB"/>
    <property type="match status" value="1"/>
</dbReference>
<dbReference type="Proteomes" id="UP000019116">
    <property type="component" value="Chromosome 6D"/>
</dbReference>
<gene>
    <name evidence="5" type="primary">LOC123142023</name>
</gene>
<dbReference type="Gramene" id="TraesCS6D03G0795900.1">
    <property type="protein sequence ID" value="TraesCS6D03G0795900.1.CDS1"/>
    <property type="gene ID" value="TraesCS6D03G0795900"/>
</dbReference>
<dbReference type="SUPFAM" id="SSF49599">
    <property type="entry name" value="TRAF domain-like"/>
    <property type="match status" value="1"/>
</dbReference>
<evidence type="ECO:0000259" key="3">
    <source>
        <dbReference type="PROSITE" id="PS50097"/>
    </source>
</evidence>
<dbReference type="Gramene" id="TraesROB_scaffold_069361_01G000100.1">
    <property type="protein sequence ID" value="TraesROB_scaffold_069361_01G000100.1"/>
    <property type="gene ID" value="TraesROB_scaffold_069361_01G000100"/>
</dbReference>
<dbReference type="InterPro" id="IPR002083">
    <property type="entry name" value="MATH/TRAF_dom"/>
</dbReference>
<dbReference type="InterPro" id="IPR011333">
    <property type="entry name" value="SKP1/BTB/POZ_sf"/>
</dbReference>
<proteinExistence type="inferred from homology"/>
<reference evidence="5" key="1">
    <citation type="submission" date="2018-08" db="EMBL/GenBank/DDBJ databases">
        <authorList>
            <person name="Rossello M."/>
        </authorList>
    </citation>
    <scope>NUCLEOTIDE SEQUENCE [LARGE SCALE GENOMIC DNA]</scope>
    <source>
        <strain evidence="5">cv. Chinese Spring</strain>
    </source>
</reference>
<dbReference type="Gramene" id="TraesMAC6D03G03780990.1">
    <property type="protein sequence ID" value="TraesMAC6D03G03780990.1.CDS1"/>
    <property type="gene ID" value="TraesMAC6D03G03780990"/>
</dbReference>
<dbReference type="Gramene" id="TraesLAC6D03G03733360.1">
    <property type="protein sequence ID" value="TraesLAC6D03G03733360.1.CDS1"/>
    <property type="gene ID" value="TraesLAC6D03G03733360"/>
</dbReference>
<evidence type="ECO:0000313" key="6">
    <source>
        <dbReference type="Proteomes" id="UP000019116"/>
    </source>
</evidence>
<dbReference type="InterPro" id="IPR045005">
    <property type="entry name" value="BPM1-6"/>
</dbReference>
<accession>A0A3B6QJX8</accession>
<dbReference type="Gramene" id="TraesSTA6D03G03775890.1">
    <property type="protein sequence ID" value="TraesSTA6D03G03775890.1.CDS1"/>
    <property type="gene ID" value="TraesSTA6D03G03775890"/>
</dbReference>
<comment type="pathway">
    <text evidence="1">Protein modification; protein ubiquitination.</text>
</comment>
<dbReference type="SUPFAM" id="SSF54695">
    <property type="entry name" value="POZ domain"/>
    <property type="match status" value="1"/>
</dbReference>